<evidence type="ECO:0008006" key="3">
    <source>
        <dbReference type="Google" id="ProtNLM"/>
    </source>
</evidence>
<organism evidence="1 2">
    <name type="scientific">Nocardia seriolae</name>
    <dbReference type="NCBI Taxonomy" id="37332"/>
    <lineage>
        <taxon>Bacteria</taxon>
        <taxon>Bacillati</taxon>
        <taxon>Actinomycetota</taxon>
        <taxon>Actinomycetes</taxon>
        <taxon>Mycobacteriales</taxon>
        <taxon>Nocardiaceae</taxon>
        <taxon>Nocardia</taxon>
    </lineage>
</organism>
<protein>
    <recommendedName>
        <fullName evidence="3">TetR family transcriptional regulator</fullName>
    </recommendedName>
</protein>
<sequence>MSAELEQHLRTVAELYIRIAMSLLLTPRTAIALDGTEQARTFARRYLAPMLTVENRTPQDN</sequence>
<gene>
    <name evidence="1" type="ORF">NS506_06921</name>
</gene>
<proteinExistence type="predicted"/>
<evidence type="ECO:0000313" key="2">
    <source>
        <dbReference type="Proteomes" id="UP000180166"/>
    </source>
</evidence>
<accession>A0ABC8B2V7</accession>
<dbReference type="EMBL" id="CP017839">
    <property type="protein sequence ID" value="APB00950.1"/>
    <property type="molecule type" value="Genomic_DNA"/>
</dbReference>
<evidence type="ECO:0000313" key="1">
    <source>
        <dbReference type="EMBL" id="APB00950.1"/>
    </source>
</evidence>
<reference evidence="1 2" key="1">
    <citation type="submission" date="2016-10" db="EMBL/GenBank/DDBJ databases">
        <title>Genome sequence of Nocardia seriolae strain EM150506, isolated from Anguila japonica.</title>
        <authorList>
            <person name="Han H.-J."/>
        </authorList>
    </citation>
    <scope>NUCLEOTIDE SEQUENCE [LARGE SCALE GENOMIC DNA]</scope>
    <source>
        <strain evidence="1 2">EM150506</strain>
    </source>
</reference>
<dbReference type="AlphaFoldDB" id="A0ABC8B2V7"/>
<dbReference type="Proteomes" id="UP000180166">
    <property type="component" value="Chromosome"/>
</dbReference>
<name>A0ABC8B2V7_9NOCA</name>
<dbReference type="KEGG" id="nsr:NS506_06921"/>